<feature type="domain" description="CASC1 C-terminal" evidence="2">
    <location>
        <begin position="874"/>
        <end position="1095"/>
    </location>
</feature>
<evidence type="ECO:0000259" key="2">
    <source>
        <dbReference type="Pfam" id="PF12366"/>
    </source>
</evidence>
<gene>
    <name evidence="4" type="primary">LOC115632132</name>
</gene>
<dbReference type="InterPro" id="IPR023247">
    <property type="entry name" value="IC97/Dnai7-like"/>
</dbReference>
<feature type="region of interest" description="Disordered" evidence="1">
    <location>
        <begin position="559"/>
        <end position="603"/>
    </location>
</feature>
<keyword evidence="3" id="KW-1185">Reference proteome</keyword>
<proteinExistence type="predicted"/>
<dbReference type="PANTHER" id="PTHR20929:SF11">
    <property type="entry name" value="DYNEIN AXONEMAL INTERMEDIATE CHAIN 7"/>
    <property type="match status" value="1"/>
</dbReference>
<accession>A0A6J2U925</accession>
<dbReference type="InterPro" id="IPR022110">
    <property type="entry name" value="CASC1_C"/>
</dbReference>
<evidence type="ECO:0000256" key="1">
    <source>
        <dbReference type="SAM" id="MobiDB-lite"/>
    </source>
</evidence>
<sequence length="1143" mass="132624">MVRARGKSPGEPVYQMISEKEMEEREVKYLQRLNDNRVCGSFVKAAAEQFSLLLSEQVRENRWETYLSCNGLPNPKSPAEMRHFLERIRTFQKIDVDDTVDWTLSVDERSLLTQDIRRTDKSRKTLRKSCPNIGMSFERDVNMCLETLRNIDRQLANEVEMEEIDINTQMEIITVRSEIAKELDTMFDRLTYRVARTDGVFTSSYDDIVAQYVYKGKEFELQIWSLRNVPIRFQHMEYPLLMAELEGIDARVQMPLSVLMDNLTLRCVHTHFDVNTENAKSYECVITEEQDLNAGILDIEDCLVNEWLMQLEIQEDIIAKLLAKRALFEEIMVGINEKAAQAAKEAKGEGKVSKTNVPKTPKEPQGIPPGMVPDTYGLFLVREQKQYMEFLDDIFHPEKLALKHYEINLRKYIILGGNYSFFFVRRPGHTSFEKFNITLHEDGRILYTMSDIVANLGDGEDEESRLGPLLGDTVGGVPGTQRSRSRIETKSKSRLQLRPDAEPGTKIILNEDDLPFFHVTIKLPKHLCLWGLPVACQYMTEFEPLDVHRSEIQVAEIVPQKKKGGKKGAKKGADEKDAVSMTPALQKETDNDQRPLRFSQIQRPESRPSNIFRSTLLTMLRHSRLADRQISIVPLSDFNLEEQLGKTKIRNLERHCVPRIISSFKFPMEFREQLQMLDEELKSKTNRLLRRPVEEDVNLTADVRQYTFDYEEQQGPERMFPVFDYFEPILYPEEAVHANMEDEGTLYGLLTKLDNIKSQYVTNYKNVMNQPVFEPKRRAKKEKDVTMEEPQSTKTRSRSSTKGRDSTRSRSKHKMQEPSIHTLMYGSIMNLSTTNIGAIESVKSNILDPESVSMHSRLSVLSEYEMHDEPPKIEVTHWTTEHIFDTKFNTEEQTITIKTDRLGIFGFAYKRYDHFPFRDWSLQPSDENPDEIIFTLDTFHVRVILYVSGKGVRGYATDLSKEYVAKPVRYLDIEQPVSDFQELRMRFWNRNINIFAEHDACYYIDNGYFSIKHLATAEHTYDVMALHCKLIKFYRSSWNRLATRRDIIMCMKGAKDTSELSEVTIRVEPECTTFVEVHELCSDDLNVFKLKYSPTWRNIGTYSDAHQAIVSMFPQATDVRNKDALLIFQLKRLLSAVAPLCFS</sequence>
<dbReference type="RefSeq" id="XP_030385001.1">
    <property type="nucleotide sequence ID" value="XM_030529141.1"/>
</dbReference>
<name>A0A6J2U925_DROLE</name>
<feature type="region of interest" description="Disordered" evidence="1">
    <location>
        <begin position="772"/>
        <end position="817"/>
    </location>
</feature>
<reference evidence="4" key="1">
    <citation type="submission" date="2025-08" db="UniProtKB">
        <authorList>
            <consortium name="RefSeq"/>
        </authorList>
    </citation>
    <scope>IDENTIFICATION</scope>
    <source>
        <strain evidence="4">11010-0011.00</strain>
        <tissue evidence="4">Whole body</tissue>
    </source>
</reference>
<evidence type="ECO:0000313" key="3">
    <source>
        <dbReference type="Proteomes" id="UP000504634"/>
    </source>
</evidence>
<dbReference type="PANTHER" id="PTHR20929">
    <property type="entry name" value="LUNG ADENOMA SUSCEPTIBILITY 1-RELATED"/>
    <property type="match status" value="1"/>
</dbReference>
<dbReference type="OrthoDB" id="7737418at2759"/>
<dbReference type="Pfam" id="PF12366">
    <property type="entry name" value="Casc1_C"/>
    <property type="match status" value="1"/>
</dbReference>
<organism evidence="3 4">
    <name type="scientific">Drosophila lebanonensis</name>
    <name type="common">Fruit fly</name>
    <name type="synonym">Scaptodrosophila lebanonensis</name>
    <dbReference type="NCBI Taxonomy" id="7225"/>
    <lineage>
        <taxon>Eukaryota</taxon>
        <taxon>Metazoa</taxon>
        <taxon>Ecdysozoa</taxon>
        <taxon>Arthropoda</taxon>
        <taxon>Hexapoda</taxon>
        <taxon>Insecta</taxon>
        <taxon>Pterygota</taxon>
        <taxon>Neoptera</taxon>
        <taxon>Endopterygota</taxon>
        <taxon>Diptera</taxon>
        <taxon>Brachycera</taxon>
        <taxon>Muscomorpha</taxon>
        <taxon>Ephydroidea</taxon>
        <taxon>Drosophilidae</taxon>
        <taxon>Scaptodrosophila</taxon>
    </lineage>
</organism>
<dbReference type="GO" id="GO:0008017">
    <property type="term" value="F:microtubule binding"/>
    <property type="evidence" value="ECO:0007669"/>
    <property type="project" value="TreeGrafter"/>
</dbReference>
<dbReference type="GeneID" id="115632132"/>
<dbReference type="Proteomes" id="UP000504634">
    <property type="component" value="Unplaced"/>
</dbReference>
<feature type="compositionally biased region" description="Basic residues" evidence="1">
    <location>
        <begin position="560"/>
        <end position="570"/>
    </location>
</feature>
<dbReference type="AlphaFoldDB" id="A0A6J2U925"/>
<protein>
    <submittedName>
        <fullName evidence="4">Uncharacterized protein LOC115632132 isoform X1</fullName>
    </submittedName>
</protein>
<dbReference type="GO" id="GO:0048487">
    <property type="term" value="F:beta-tubulin binding"/>
    <property type="evidence" value="ECO:0007669"/>
    <property type="project" value="TreeGrafter"/>
</dbReference>
<evidence type="ECO:0000313" key="4">
    <source>
        <dbReference type="RefSeq" id="XP_030385001.1"/>
    </source>
</evidence>
<feature type="region of interest" description="Disordered" evidence="1">
    <location>
        <begin position="346"/>
        <end position="368"/>
    </location>
</feature>